<evidence type="ECO:0000256" key="1">
    <source>
        <dbReference type="ARBA" id="ARBA00022737"/>
    </source>
</evidence>
<accession>A0AAD7HWC2</accession>
<keyword evidence="1" id="KW-0677">Repeat</keyword>
<organism evidence="4 5">
    <name type="scientific">Mycena metata</name>
    <dbReference type="NCBI Taxonomy" id="1033252"/>
    <lineage>
        <taxon>Eukaryota</taxon>
        <taxon>Fungi</taxon>
        <taxon>Dikarya</taxon>
        <taxon>Basidiomycota</taxon>
        <taxon>Agaricomycotina</taxon>
        <taxon>Agaricomycetes</taxon>
        <taxon>Agaricomycetidae</taxon>
        <taxon>Agaricales</taxon>
        <taxon>Marasmiineae</taxon>
        <taxon>Mycenaceae</taxon>
        <taxon>Mycena</taxon>
    </lineage>
</organism>
<dbReference type="EMBL" id="JARKIB010000171">
    <property type="protein sequence ID" value="KAJ7728624.1"/>
    <property type="molecule type" value="Genomic_DNA"/>
</dbReference>
<dbReference type="SUPFAM" id="SSF52540">
    <property type="entry name" value="P-loop containing nucleoside triphosphate hydrolases"/>
    <property type="match status" value="1"/>
</dbReference>
<sequence>MFSNGSNFQITGGRFINVGGDFHFDNEQAALNGPDIFSALDRQNSGHLLGGIDGAEGGLGSGAHRYDTSERRRIMAPSYATDAGESGSTPTSYFYSPLYGQDAQLQLYQQPTSDGPSLEDQARGFNPVGAASGPATPNSKPIRSGPGVDMLLSTWGPSAQNPGLIFPSNHPATTNITGGTFIGGNVSRIQHHGEAGLHILHRAIAGDAFHDSAERYPQPQCHPDTRTKLLEVLSEWAHSMGPVVTRPVGPFHDWPTLSEEPPKSHILWLHGPAGAGKSAVAQSVCQKLQDEGRLGGAFFFKRGHPSRGNAKKLFPTIAYQLAFLLPELKRHISHAIENDPAIVDRSLSTQLHGLILDPCRKAQLVDAVPIIIDGLDECDGENVQQAILRAISRALSQESVPLLFLVASRPEAHIRETLVEPCLVGNHRALNIEQSFEDVGKYLEVEFDRIHREHQTMTAVPFPWPEPEIVRQIVRDSSGYFIYAATIIKFIDDKRFQPQHRLDVILRIRHSISGSPLNPLDQLYLQIFSGVPEDFHAQLLQILVFVKQGVYLQQISRTLEIEVSELHLILRGLHSVLDVPEHDWRHVSAYHASFWDFLDDPSRSGAFHIGSALSRKNLAFQLLKTLSHNSDHTWDIHVLRTTLEHIASADPSPDLLPLVQSMNPDSLLQRYKGHERESVATFLSWLKTFTPRPQGLIDIWEDYAFMFLCDHLWWNESPTWLAKGGDLTRVSLDRETLKILYACKVAACVPGSRGNSLFMTRRLLGLSWDKFRAAFCSMRGILGQDLTQPTNRTWIVDERVLATFDAGSVMAELAKACWGQMHAVIRGQMSLAALREIVPPSSWGVLVRACPPPGLLNDLSELAEALDCLEEYWVWPSDFYNLLQCLKTLSPIPVELVNRLEHKLGEENRDQMEEDWMKWWQQCQEYSKHLTIC</sequence>
<dbReference type="PANTHER" id="PTHR10039:SF17">
    <property type="entry name" value="FUNGAL STAND N-TERMINAL GOODBYE DOMAIN-CONTAINING PROTEIN-RELATED"/>
    <property type="match status" value="1"/>
</dbReference>
<evidence type="ECO:0000313" key="5">
    <source>
        <dbReference type="Proteomes" id="UP001215598"/>
    </source>
</evidence>
<evidence type="ECO:0000259" key="3">
    <source>
        <dbReference type="Pfam" id="PF24883"/>
    </source>
</evidence>
<dbReference type="InterPro" id="IPR027417">
    <property type="entry name" value="P-loop_NTPase"/>
</dbReference>
<gene>
    <name evidence="4" type="ORF">B0H16DRAFT_240531</name>
</gene>
<dbReference type="InterPro" id="IPR056884">
    <property type="entry name" value="NPHP3-like_N"/>
</dbReference>
<proteinExistence type="predicted"/>
<evidence type="ECO:0000256" key="2">
    <source>
        <dbReference type="SAM" id="MobiDB-lite"/>
    </source>
</evidence>
<dbReference type="Pfam" id="PF24883">
    <property type="entry name" value="NPHP3_N"/>
    <property type="match status" value="1"/>
</dbReference>
<protein>
    <recommendedName>
        <fullName evidence="3">Nephrocystin 3-like N-terminal domain-containing protein</fullName>
    </recommendedName>
</protein>
<dbReference type="PANTHER" id="PTHR10039">
    <property type="entry name" value="AMELOGENIN"/>
    <property type="match status" value="1"/>
</dbReference>
<dbReference type="AlphaFoldDB" id="A0AAD7HWC2"/>
<feature type="region of interest" description="Disordered" evidence="2">
    <location>
        <begin position="110"/>
        <end position="142"/>
    </location>
</feature>
<comment type="caution">
    <text evidence="4">The sequence shown here is derived from an EMBL/GenBank/DDBJ whole genome shotgun (WGS) entry which is preliminary data.</text>
</comment>
<dbReference type="Proteomes" id="UP001215598">
    <property type="component" value="Unassembled WGS sequence"/>
</dbReference>
<keyword evidence="5" id="KW-1185">Reference proteome</keyword>
<reference evidence="4" key="1">
    <citation type="submission" date="2023-03" db="EMBL/GenBank/DDBJ databases">
        <title>Massive genome expansion in bonnet fungi (Mycena s.s.) driven by repeated elements and novel gene families across ecological guilds.</title>
        <authorList>
            <consortium name="Lawrence Berkeley National Laboratory"/>
            <person name="Harder C.B."/>
            <person name="Miyauchi S."/>
            <person name="Viragh M."/>
            <person name="Kuo A."/>
            <person name="Thoen E."/>
            <person name="Andreopoulos B."/>
            <person name="Lu D."/>
            <person name="Skrede I."/>
            <person name="Drula E."/>
            <person name="Henrissat B."/>
            <person name="Morin E."/>
            <person name="Kohler A."/>
            <person name="Barry K."/>
            <person name="LaButti K."/>
            <person name="Morin E."/>
            <person name="Salamov A."/>
            <person name="Lipzen A."/>
            <person name="Mereny Z."/>
            <person name="Hegedus B."/>
            <person name="Baldrian P."/>
            <person name="Stursova M."/>
            <person name="Weitz H."/>
            <person name="Taylor A."/>
            <person name="Grigoriev I.V."/>
            <person name="Nagy L.G."/>
            <person name="Martin F."/>
            <person name="Kauserud H."/>
        </authorList>
    </citation>
    <scope>NUCLEOTIDE SEQUENCE</scope>
    <source>
        <strain evidence="4">CBHHK182m</strain>
    </source>
</reference>
<name>A0AAD7HWC2_9AGAR</name>
<dbReference type="Gene3D" id="3.40.50.300">
    <property type="entry name" value="P-loop containing nucleotide triphosphate hydrolases"/>
    <property type="match status" value="1"/>
</dbReference>
<feature type="domain" description="Nephrocystin 3-like N-terminal" evidence="3">
    <location>
        <begin position="259"/>
        <end position="409"/>
    </location>
</feature>
<evidence type="ECO:0000313" key="4">
    <source>
        <dbReference type="EMBL" id="KAJ7728624.1"/>
    </source>
</evidence>